<dbReference type="AlphaFoldDB" id="A0A7W7EFW2"/>
<dbReference type="EMBL" id="JACIHU010000026">
    <property type="protein sequence ID" value="MBB4483506.1"/>
    <property type="molecule type" value="Genomic_DNA"/>
</dbReference>
<feature type="non-terminal residue" evidence="4">
    <location>
        <position position="1"/>
    </location>
</feature>
<dbReference type="EMBL" id="JACIHU010000017">
    <property type="protein sequence ID" value="MBB4483091.1"/>
    <property type="molecule type" value="Genomic_DNA"/>
</dbReference>
<dbReference type="EMBL" id="JACIHU010000009">
    <property type="protein sequence ID" value="MBB4481729.1"/>
    <property type="molecule type" value="Genomic_DNA"/>
</dbReference>
<evidence type="ECO:0000313" key="1">
    <source>
        <dbReference type="EMBL" id="MBB4481729.1"/>
    </source>
</evidence>
<gene>
    <name evidence="1" type="ORF">GGE46_004327</name>
    <name evidence="2" type="ORF">GGE46_005710</name>
    <name evidence="3" type="ORF">GGE46_006131</name>
    <name evidence="4" type="ORF">GGE57_004324</name>
    <name evidence="5" type="ORF">GGE57_005705</name>
    <name evidence="6" type="ORF">GGE57_006123</name>
</gene>
<reference evidence="7 8" key="1">
    <citation type="submission" date="2020-08" db="EMBL/GenBank/DDBJ databases">
        <title>Genomic Encyclopedia of Type Strains, Phase IV (KMG-V): Genome sequencing to study the core and pangenomes of soil and plant-associated prokaryotes.</title>
        <authorList>
            <person name="Whitman W."/>
        </authorList>
    </citation>
    <scope>NUCLEOTIDE SEQUENCE [LARGE SCALE GENOMIC DNA]</scope>
    <source>
        <strain evidence="1 8">SEMIA 471</strain>
        <strain evidence="4 7">SEMIA 489</strain>
    </source>
</reference>
<proteinExistence type="predicted"/>
<evidence type="ECO:0000313" key="5">
    <source>
        <dbReference type="EMBL" id="MBB4538918.1"/>
    </source>
</evidence>
<comment type="caution">
    <text evidence="4">The sequence shown here is derived from an EMBL/GenBank/DDBJ whole genome shotgun (WGS) entry which is preliminary data.</text>
</comment>
<evidence type="ECO:0000313" key="4">
    <source>
        <dbReference type="EMBL" id="MBB4537558.1"/>
    </source>
</evidence>
<accession>A0A7W7EFW2</accession>
<sequence>VMLDGWQQFQAAKRGVDLLLSAFDNV</sequence>
<organism evidence="4 7">
    <name type="scientific">Rhizobium etli</name>
    <dbReference type="NCBI Taxonomy" id="29449"/>
    <lineage>
        <taxon>Bacteria</taxon>
        <taxon>Pseudomonadati</taxon>
        <taxon>Pseudomonadota</taxon>
        <taxon>Alphaproteobacteria</taxon>
        <taxon>Hyphomicrobiales</taxon>
        <taxon>Rhizobiaceae</taxon>
        <taxon>Rhizobium/Agrobacterium group</taxon>
        <taxon>Rhizobium</taxon>
    </lineage>
</organism>
<evidence type="ECO:0000313" key="2">
    <source>
        <dbReference type="EMBL" id="MBB4483091.1"/>
    </source>
</evidence>
<evidence type="ECO:0000313" key="3">
    <source>
        <dbReference type="EMBL" id="MBB4483506.1"/>
    </source>
</evidence>
<name>A0A7W7EFW2_RHIET</name>
<evidence type="ECO:0000313" key="7">
    <source>
        <dbReference type="Proteomes" id="UP000523431"/>
    </source>
</evidence>
<evidence type="ECO:0000313" key="6">
    <source>
        <dbReference type="EMBL" id="MBB4539330.1"/>
    </source>
</evidence>
<dbReference type="Proteomes" id="UP000557344">
    <property type="component" value="Unassembled WGS sequence"/>
</dbReference>
<dbReference type="EMBL" id="JACIID010000009">
    <property type="protein sequence ID" value="MBB4537558.1"/>
    <property type="molecule type" value="Genomic_DNA"/>
</dbReference>
<dbReference type="EMBL" id="JACIID010000017">
    <property type="protein sequence ID" value="MBB4538918.1"/>
    <property type="molecule type" value="Genomic_DNA"/>
</dbReference>
<dbReference type="EMBL" id="JACIID010000026">
    <property type="protein sequence ID" value="MBB4539330.1"/>
    <property type="molecule type" value="Genomic_DNA"/>
</dbReference>
<evidence type="ECO:0000313" key="8">
    <source>
        <dbReference type="Proteomes" id="UP000557344"/>
    </source>
</evidence>
<protein>
    <submittedName>
        <fullName evidence="4">Uncharacterized protein</fullName>
    </submittedName>
</protein>
<dbReference type="Proteomes" id="UP000523431">
    <property type="component" value="Unassembled WGS sequence"/>
</dbReference>